<organism evidence="6 7">
    <name type="scientific">Nostoc flagelliforme CCNUN1</name>
    <dbReference type="NCBI Taxonomy" id="2038116"/>
    <lineage>
        <taxon>Bacteria</taxon>
        <taxon>Bacillati</taxon>
        <taxon>Cyanobacteriota</taxon>
        <taxon>Cyanophyceae</taxon>
        <taxon>Nostocales</taxon>
        <taxon>Nostocaceae</taxon>
        <taxon>Nostoc</taxon>
    </lineage>
</organism>
<keyword evidence="4" id="KW-1133">Transmembrane helix</keyword>
<keyword evidence="7" id="KW-1185">Reference proteome</keyword>
<evidence type="ECO:0000259" key="5">
    <source>
        <dbReference type="Pfam" id="PF00487"/>
    </source>
</evidence>
<dbReference type="EMBL" id="CP024789">
    <property type="protein sequence ID" value="AUB43232.1"/>
    <property type="molecule type" value="Genomic_DNA"/>
</dbReference>
<sequence>MGDCAMTVNSITQDLQQVTADLHQVNPKAGLLRFSILGSIFLGLVILAWSAPNSILFVAATMLSGVFYSFWLICTHDMTHQTLTGWKWFDSIIPRLMSWPMLWPYSIYAEIHGLHHGWNGIDLRDPERIQWTFEEYQQAQPIIRWYISHQWLFDILILGGIGLIIKSFIKGIRLQKLVSSMRRQVLLDATGIMFVHSVLLMLAMFQGEILRYILFWLILERIIGIVVQTRDHLEHYGLWGKFTTHQLTQLYACRNIETSSLVGWLMGGLNYHAVHHTFPNIPFNQLPEAFERIQKVLEKHNLPLMKAEPGYLQSTYWLSRHPSLIGEVDFSNATNRHRMIPLVAGSTKIVATEI</sequence>
<dbReference type="KEGG" id="nfl:COO91_09405"/>
<name>A0A2K8T6B3_9NOSO</name>
<geneLocation type="plasmid" evidence="7">
    <name>pnfsy04</name>
</geneLocation>
<dbReference type="OrthoDB" id="9792534at2"/>
<evidence type="ECO:0000313" key="6">
    <source>
        <dbReference type="EMBL" id="AUB43232.1"/>
    </source>
</evidence>
<feature type="transmembrane region" description="Helical" evidence="4">
    <location>
        <begin position="31"/>
        <end position="49"/>
    </location>
</feature>
<dbReference type="InterPro" id="IPR012171">
    <property type="entry name" value="Fatty_acid_desaturase"/>
</dbReference>
<reference evidence="6 7" key="1">
    <citation type="submission" date="2017-11" db="EMBL/GenBank/DDBJ databases">
        <title>Complete genome of a free-living desiccation-tolerant cyanobacterium and its photosynthetic adaptation to extreme terrestrial habitat.</title>
        <authorList>
            <person name="Shang J."/>
        </authorList>
    </citation>
    <scope>NUCLEOTIDE SEQUENCE [LARGE SCALE GENOMIC DNA]</scope>
    <source>
        <strain evidence="6 7">CCNUN1</strain>
        <plasmid evidence="7">pnfsy04</plasmid>
    </source>
</reference>
<dbReference type="GO" id="GO:0016717">
    <property type="term" value="F:oxidoreductase activity, acting on paired donors, with oxidation of a pair of donors resulting in the reduction of molecular oxygen to two molecules of water"/>
    <property type="evidence" value="ECO:0007669"/>
    <property type="project" value="TreeGrafter"/>
</dbReference>
<evidence type="ECO:0000256" key="4">
    <source>
        <dbReference type="SAM" id="Phobius"/>
    </source>
</evidence>
<feature type="transmembrane region" description="Helical" evidence="4">
    <location>
        <begin position="185"/>
        <end position="203"/>
    </location>
</feature>
<keyword evidence="4" id="KW-0812">Transmembrane</keyword>
<dbReference type="InterPro" id="IPR005804">
    <property type="entry name" value="FA_desaturase_dom"/>
</dbReference>
<dbReference type="Pfam" id="PF00487">
    <property type="entry name" value="FA_desaturase"/>
    <property type="match status" value="1"/>
</dbReference>
<evidence type="ECO:0000256" key="1">
    <source>
        <dbReference type="ARBA" id="ARBA00001954"/>
    </source>
</evidence>
<dbReference type="AlphaFoldDB" id="A0A2K8T6B3"/>
<evidence type="ECO:0000256" key="2">
    <source>
        <dbReference type="ARBA" id="ARBA00008749"/>
    </source>
</evidence>
<dbReference type="PANTHER" id="PTHR19353">
    <property type="entry name" value="FATTY ACID DESATURASE 2"/>
    <property type="match status" value="1"/>
</dbReference>
<keyword evidence="3" id="KW-0408">Iron</keyword>
<feature type="transmembrane region" description="Helical" evidence="4">
    <location>
        <begin position="56"/>
        <end position="73"/>
    </location>
</feature>
<dbReference type="GO" id="GO:0016020">
    <property type="term" value="C:membrane"/>
    <property type="evidence" value="ECO:0007669"/>
    <property type="project" value="TreeGrafter"/>
</dbReference>
<keyword evidence="6" id="KW-0614">Plasmid</keyword>
<comment type="cofactor">
    <cofactor evidence="1">
        <name>Fe(2+)</name>
        <dbReference type="ChEBI" id="CHEBI:29033"/>
    </cofactor>
</comment>
<accession>A0A2K8T6B3</accession>
<dbReference type="Proteomes" id="UP000232003">
    <property type="component" value="Plasmid pNFSY04"/>
</dbReference>
<feature type="domain" description="Fatty acid desaturase" evidence="5">
    <location>
        <begin position="55"/>
        <end position="305"/>
    </location>
</feature>
<comment type="similarity">
    <text evidence="2">Belongs to the fatty acid desaturase type 2 family.</text>
</comment>
<dbReference type="PANTHER" id="PTHR19353:SF19">
    <property type="entry name" value="DELTA(5) FATTY ACID DESATURASE C-RELATED"/>
    <property type="match status" value="1"/>
</dbReference>
<evidence type="ECO:0000313" key="7">
    <source>
        <dbReference type="Proteomes" id="UP000232003"/>
    </source>
</evidence>
<gene>
    <name evidence="6" type="ORF">COO91_09405</name>
</gene>
<protein>
    <submittedName>
        <fullName evidence="6">Fatty acid desaturase</fullName>
    </submittedName>
</protein>
<dbReference type="RefSeq" id="WP_100903431.1">
    <property type="nucleotide sequence ID" value="NZ_CAWNNC010000005.1"/>
</dbReference>
<evidence type="ECO:0000256" key="3">
    <source>
        <dbReference type="ARBA" id="ARBA00023004"/>
    </source>
</evidence>
<dbReference type="GO" id="GO:0008610">
    <property type="term" value="P:lipid biosynthetic process"/>
    <property type="evidence" value="ECO:0007669"/>
    <property type="project" value="UniProtKB-ARBA"/>
</dbReference>
<proteinExistence type="inferred from homology"/>
<keyword evidence="4" id="KW-0472">Membrane</keyword>